<dbReference type="EMBL" id="QTUJ01000001">
    <property type="protein sequence ID" value="REF72354.1"/>
    <property type="molecule type" value="Genomic_DNA"/>
</dbReference>
<sequence>MDALAPFYRQGSAIPLTATDYANRAGMTLPQAKGLLARLHRSGAVQRQQTHEAVLFSVKEAGQ</sequence>
<evidence type="ECO:0000313" key="2">
    <source>
        <dbReference type="Proteomes" id="UP000256941"/>
    </source>
</evidence>
<gene>
    <name evidence="1" type="ORF">BDD41_0824</name>
</gene>
<protein>
    <submittedName>
        <fullName evidence="1">Uncharacterized protein</fullName>
    </submittedName>
</protein>
<organism evidence="1 2">
    <name type="scientific">Paracoccus versutus</name>
    <name type="common">Thiobacillus versutus</name>
    <dbReference type="NCBI Taxonomy" id="34007"/>
    <lineage>
        <taxon>Bacteria</taxon>
        <taxon>Pseudomonadati</taxon>
        <taxon>Pseudomonadota</taxon>
        <taxon>Alphaproteobacteria</taxon>
        <taxon>Rhodobacterales</taxon>
        <taxon>Paracoccaceae</taxon>
        <taxon>Paracoccus</taxon>
    </lineage>
</organism>
<dbReference type="AlphaFoldDB" id="A0A3D9XPJ2"/>
<dbReference type="InterPro" id="IPR036388">
    <property type="entry name" value="WH-like_DNA-bd_sf"/>
</dbReference>
<name>A0A3D9XPJ2_PARVE</name>
<proteinExistence type="predicted"/>
<comment type="caution">
    <text evidence="1">The sequence shown here is derived from an EMBL/GenBank/DDBJ whole genome shotgun (WGS) entry which is preliminary data.</text>
</comment>
<dbReference type="Gene3D" id="1.10.10.10">
    <property type="entry name" value="Winged helix-like DNA-binding domain superfamily/Winged helix DNA-binding domain"/>
    <property type="match status" value="1"/>
</dbReference>
<reference evidence="1 2" key="1">
    <citation type="submission" date="2018-08" db="EMBL/GenBank/DDBJ databases">
        <title>Genomic Encyclopedia of Archaeal and Bacterial Type Strains, Phase II (KMG-II): from individual species to whole genera.</title>
        <authorList>
            <person name="Goeker M."/>
        </authorList>
    </citation>
    <scope>NUCLEOTIDE SEQUENCE [LARGE SCALE GENOMIC DNA]</scope>
    <source>
        <strain evidence="1 2">DSM 17099</strain>
    </source>
</reference>
<dbReference type="RefSeq" id="WP_116220846.1">
    <property type="nucleotide sequence ID" value="NZ_CP038196.1"/>
</dbReference>
<accession>A0A3D9XPJ2</accession>
<dbReference type="Proteomes" id="UP000256941">
    <property type="component" value="Unassembled WGS sequence"/>
</dbReference>
<evidence type="ECO:0000313" key="1">
    <source>
        <dbReference type="EMBL" id="REF72354.1"/>
    </source>
</evidence>